<reference evidence="6 7" key="1">
    <citation type="submission" date="2020-02" db="EMBL/GenBank/DDBJ databases">
        <title>Pseudomonas Putida W5 Complete Genome Assembly.</title>
        <authorList>
            <person name="Yuan Z.-C."/>
            <person name="Shaw G.A."/>
            <person name="Cusano A.D."/>
            <person name="Caddey B.J."/>
            <person name="Weselowski B.J."/>
        </authorList>
    </citation>
    <scope>NUCLEOTIDE SEQUENCE [LARGE SCALE GENOMIC DNA]</scope>
    <source>
        <strain evidence="6 7">W5</strain>
    </source>
</reference>
<keyword evidence="1" id="KW-0560">Oxidoreductase</keyword>
<dbReference type="RefSeq" id="WP_159410494.1">
    <property type="nucleotide sequence ID" value="NZ_CP026115.2"/>
</dbReference>
<dbReference type="Gene3D" id="1.10.1040.50">
    <property type="match status" value="1"/>
</dbReference>
<sequence>MSALSSNALVAVIGAGAMGAGIAQVAAQAGHPVKLYDNRPGAAAQAVAGIDRQLGRLVEKGKLQPQAREAISARLQPVEAIETLADARLVIEAIVENLQVKQQLLQQLESLCAEDCILASNTSSLSITGLAAGLQRPQQVVGMHFFNPAPLMALVEIVSGLATAPAIANTLYETAKVWGKKPVHTRSTPGFIVNRVARPFYAESLRLLQEGAADCATLDALLRDAGGFRMGAFELTDLIGHDVNYAVTCSVFEAFYGDFRFQPSLVQKELVDAGRLGRKSGQGFYSYTDGAERPPAAELHSQASTECCVVEGQLGALHPLVARLRDSGLAITERAGNGLLRVGDATLALSDGRLASQRAREDGLRNLVLVDLALDYQAATRIAISWSADTSAEARDQAVALLQRAGLKVTGIADLPGLVVLRTVAMLANEAADAVLQGVGSAADIDLAMCAGVNYPRGPLAWAEQLGVGHTLRVLENLQASYGESRYRPSLLLRRSAEQGANLHD</sequence>
<evidence type="ECO:0000259" key="4">
    <source>
        <dbReference type="Pfam" id="PF02737"/>
    </source>
</evidence>
<dbReference type="EMBL" id="CP026115">
    <property type="protein sequence ID" value="QHG65146.1"/>
    <property type="molecule type" value="Genomic_DNA"/>
</dbReference>
<feature type="domain" description="3-hydroxyacyl-CoA dehydrogenase C-terminal" evidence="3">
    <location>
        <begin position="417"/>
        <end position="500"/>
    </location>
</feature>
<dbReference type="NCBIfam" id="NF006124">
    <property type="entry name" value="PRK08268.1"/>
    <property type="match status" value="1"/>
</dbReference>
<dbReference type="PROSITE" id="PS00067">
    <property type="entry name" value="3HCDH"/>
    <property type="match status" value="1"/>
</dbReference>
<dbReference type="InterPro" id="IPR006176">
    <property type="entry name" value="3-OHacyl-CoA_DH_NAD-bd"/>
</dbReference>
<dbReference type="Pfam" id="PF18321">
    <property type="entry name" value="3HCDH_RFF"/>
    <property type="match status" value="1"/>
</dbReference>
<feature type="domain" description="3-hydroxybutyryl-CoA dehydrogenase reduced Rossmann-fold" evidence="5">
    <location>
        <begin position="347"/>
        <end position="416"/>
    </location>
</feature>
<dbReference type="PANTHER" id="PTHR48075">
    <property type="entry name" value="3-HYDROXYACYL-COA DEHYDROGENASE FAMILY PROTEIN"/>
    <property type="match status" value="1"/>
</dbReference>
<dbReference type="FunFam" id="3.40.50.720:FF:000009">
    <property type="entry name" value="Fatty oxidation complex, alpha subunit"/>
    <property type="match status" value="1"/>
</dbReference>
<evidence type="ECO:0000313" key="7">
    <source>
        <dbReference type="Proteomes" id="UP000464480"/>
    </source>
</evidence>
<dbReference type="PANTHER" id="PTHR48075:SF5">
    <property type="entry name" value="3-HYDROXYBUTYRYL-COA DEHYDROGENASE"/>
    <property type="match status" value="1"/>
</dbReference>
<dbReference type="InterPro" id="IPR036291">
    <property type="entry name" value="NAD(P)-bd_dom_sf"/>
</dbReference>
<evidence type="ECO:0000259" key="5">
    <source>
        <dbReference type="Pfam" id="PF18321"/>
    </source>
</evidence>
<dbReference type="InterPro" id="IPR041040">
    <property type="entry name" value="3HCDH_RFF"/>
</dbReference>
<organism evidence="6 7">
    <name type="scientific">Pseudomonas putida</name>
    <name type="common">Arthrobacter siderocapsulatus</name>
    <dbReference type="NCBI Taxonomy" id="303"/>
    <lineage>
        <taxon>Bacteria</taxon>
        <taxon>Pseudomonadati</taxon>
        <taxon>Pseudomonadota</taxon>
        <taxon>Gammaproteobacteria</taxon>
        <taxon>Pseudomonadales</taxon>
        <taxon>Pseudomonadaceae</taxon>
        <taxon>Pseudomonas</taxon>
    </lineage>
</organism>
<dbReference type="GO" id="GO:0010124">
    <property type="term" value="P:phenylacetate catabolic process"/>
    <property type="evidence" value="ECO:0007669"/>
    <property type="project" value="InterPro"/>
</dbReference>
<name>A0A6I6XY56_PSEPU</name>
<dbReference type="InterPro" id="IPR011967">
    <property type="entry name" value="3-OHacyl-CoA_DH_PaaH"/>
</dbReference>
<feature type="domain" description="3-hydroxyacyl-CoA dehydrogenase C-terminal" evidence="3">
    <location>
        <begin position="190"/>
        <end position="287"/>
    </location>
</feature>
<dbReference type="NCBIfam" id="TIGR02279">
    <property type="entry name" value="PaaC-3OHAcCoADH"/>
    <property type="match status" value="1"/>
</dbReference>
<keyword evidence="2" id="KW-0520">NAD</keyword>
<dbReference type="Proteomes" id="UP000464480">
    <property type="component" value="Chromosome"/>
</dbReference>
<evidence type="ECO:0000313" key="6">
    <source>
        <dbReference type="EMBL" id="QHG65146.1"/>
    </source>
</evidence>
<dbReference type="Pfam" id="PF00725">
    <property type="entry name" value="3HCDH"/>
    <property type="match status" value="2"/>
</dbReference>
<accession>A0A6I6XY56</accession>
<dbReference type="SUPFAM" id="SSF48179">
    <property type="entry name" value="6-phosphogluconate dehydrogenase C-terminal domain-like"/>
    <property type="match status" value="2"/>
</dbReference>
<dbReference type="Gene3D" id="3.40.50.720">
    <property type="entry name" value="NAD(P)-binding Rossmann-like Domain"/>
    <property type="match status" value="1"/>
</dbReference>
<dbReference type="InterPro" id="IPR006180">
    <property type="entry name" value="3-OHacyl-CoA_DH_CS"/>
</dbReference>
<dbReference type="GO" id="GO:0008691">
    <property type="term" value="F:3-hydroxybutyryl-CoA dehydrogenase activity"/>
    <property type="evidence" value="ECO:0007669"/>
    <property type="project" value="InterPro"/>
</dbReference>
<dbReference type="Pfam" id="PF02737">
    <property type="entry name" value="3HCDH_N"/>
    <property type="match status" value="1"/>
</dbReference>
<feature type="domain" description="3-hydroxyacyl-CoA dehydrogenase NAD binding" evidence="4">
    <location>
        <begin position="10"/>
        <end position="186"/>
    </location>
</feature>
<dbReference type="InterPro" id="IPR008927">
    <property type="entry name" value="6-PGluconate_DH-like_C_sf"/>
</dbReference>
<protein>
    <submittedName>
        <fullName evidence="6">3-hydroxyacyl-CoA dehydrogenase PaaC</fullName>
    </submittedName>
</protein>
<evidence type="ECO:0000259" key="3">
    <source>
        <dbReference type="Pfam" id="PF00725"/>
    </source>
</evidence>
<dbReference type="AlphaFoldDB" id="A0A6I6XY56"/>
<evidence type="ECO:0000256" key="2">
    <source>
        <dbReference type="ARBA" id="ARBA00023027"/>
    </source>
</evidence>
<dbReference type="SUPFAM" id="SSF51735">
    <property type="entry name" value="NAD(P)-binding Rossmann-fold domains"/>
    <property type="match status" value="1"/>
</dbReference>
<dbReference type="GO" id="GO:0070403">
    <property type="term" value="F:NAD+ binding"/>
    <property type="evidence" value="ECO:0007669"/>
    <property type="project" value="InterPro"/>
</dbReference>
<gene>
    <name evidence="6" type="primary">paaC</name>
    <name evidence="6" type="ORF">C2H86_12230</name>
</gene>
<dbReference type="GO" id="GO:0006631">
    <property type="term" value="P:fatty acid metabolic process"/>
    <property type="evidence" value="ECO:0007669"/>
    <property type="project" value="InterPro"/>
</dbReference>
<proteinExistence type="predicted"/>
<dbReference type="InterPro" id="IPR006108">
    <property type="entry name" value="3HC_DH_C"/>
</dbReference>
<evidence type="ECO:0000256" key="1">
    <source>
        <dbReference type="ARBA" id="ARBA00023002"/>
    </source>
</evidence>